<proteinExistence type="predicted"/>
<dbReference type="EMBL" id="ABEU02000021">
    <property type="status" value="NOT_ANNOTATED_CDS"/>
    <property type="molecule type" value="Genomic_DNA"/>
</dbReference>
<organism evidence="1 2">
    <name type="scientific">Physcomitrium patens</name>
    <name type="common">Spreading-leaved earth moss</name>
    <name type="synonym">Physcomitrella patens</name>
    <dbReference type="NCBI Taxonomy" id="3218"/>
    <lineage>
        <taxon>Eukaryota</taxon>
        <taxon>Viridiplantae</taxon>
        <taxon>Streptophyta</taxon>
        <taxon>Embryophyta</taxon>
        <taxon>Bryophyta</taxon>
        <taxon>Bryophytina</taxon>
        <taxon>Bryopsida</taxon>
        <taxon>Funariidae</taxon>
        <taxon>Funariales</taxon>
        <taxon>Funariaceae</taxon>
        <taxon>Physcomitrium</taxon>
    </lineage>
</organism>
<protein>
    <submittedName>
        <fullName evidence="1">Uncharacterized protein</fullName>
    </submittedName>
</protein>
<dbReference type="AlphaFoldDB" id="A0A7I4FDN1"/>
<dbReference type="Proteomes" id="UP000006727">
    <property type="component" value="Chromosome 21"/>
</dbReference>
<keyword evidence="2" id="KW-1185">Reference proteome</keyword>
<evidence type="ECO:0000313" key="1">
    <source>
        <dbReference type="EnsemblPlants" id="Pp3c21_10530V3.2"/>
    </source>
</evidence>
<dbReference type="EnsemblPlants" id="Pp3c21_10530V3.2">
    <property type="protein sequence ID" value="Pp3c21_10530V3.2"/>
    <property type="gene ID" value="Pp3c21_10530"/>
</dbReference>
<name>A0A7I4FDN1_PHYPA</name>
<reference evidence="1 2" key="1">
    <citation type="journal article" date="2008" name="Science">
        <title>The Physcomitrella genome reveals evolutionary insights into the conquest of land by plants.</title>
        <authorList>
            <person name="Rensing S."/>
            <person name="Lang D."/>
            <person name="Zimmer A."/>
            <person name="Terry A."/>
            <person name="Salamov A."/>
            <person name="Shapiro H."/>
            <person name="Nishiyama T."/>
            <person name="Perroud P.-F."/>
            <person name="Lindquist E."/>
            <person name="Kamisugi Y."/>
            <person name="Tanahashi T."/>
            <person name="Sakakibara K."/>
            <person name="Fujita T."/>
            <person name="Oishi K."/>
            <person name="Shin-I T."/>
            <person name="Kuroki Y."/>
            <person name="Toyoda A."/>
            <person name="Suzuki Y."/>
            <person name="Hashimoto A."/>
            <person name="Yamaguchi K."/>
            <person name="Sugano A."/>
            <person name="Kohara Y."/>
            <person name="Fujiyama A."/>
            <person name="Anterola A."/>
            <person name="Aoki S."/>
            <person name="Ashton N."/>
            <person name="Barbazuk W.B."/>
            <person name="Barker E."/>
            <person name="Bennetzen J."/>
            <person name="Bezanilla M."/>
            <person name="Blankenship R."/>
            <person name="Cho S.H."/>
            <person name="Dutcher S."/>
            <person name="Estelle M."/>
            <person name="Fawcett J.A."/>
            <person name="Gundlach H."/>
            <person name="Hanada K."/>
            <person name="Heyl A."/>
            <person name="Hicks K.A."/>
            <person name="Hugh J."/>
            <person name="Lohr M."/>
            <person name="Mayer K."/>
            <person name="Melkozernov A."/>
            <person name="Murata T."/>
            <person name="Nelson D."/>
            <person name="Pils B."/>
            <person name="Prigge M."/>
            <person name="Reiss B."/>
            <person name="Renner T."/>
            <person name="Rombauts S."/>
            <person name="Rushton P."/>
            <person name="Sanderfoot A."/>
            <person name="Schween G."/>
            <person name="Shiu S.-H."/>
            <person name="Stueber K."/>
            <person name="Theodoulou F.L."/>
            <person name="Tu H."/>
            <person name="Van de Peer Y."/>
            <person name="Verrier P.J."/>
            <person name="Waters E."/>
            <person name="Wood A."/>
            <person name="Yang L."/>
            <person name="Cove D."/>
            <person name="Cuming A."/>
            <person name="Hasebe M."/>
            <person name="Lucas S."/>
            <person name="Mishler D.B."/>
            <person name="Reski R."/>
            <person name="Grigoriev I."/>
            <person name="Quatrano R.S."/>
            <person name="Boore J.L."/>
        </authorList>
    </citation>
    <scope>NUCLEOTIDE SEQUENCE [LARGE SCALE GENOMIC DNA]</scope>
    <source>
        <strain evidence="1 2">cv. Gransden 2004</strain>
    </source>
</reference>
<accession>A0A7I4FDN1</accession>
<reference evidence="1 2" key="2">
    <citation type="journal article" date="2018" name="Plant J.">
        <title>The Physcomitrella patens chromosome-scale assembly reveals moss genome structure and evolution.</title>
        <authorList>
            <person name="Lang D."/>
            <person name="Ullrich K.K."/>
            <person name="Murat F."/>
            <person name="Fuchs J."/>
            <person name="Jenkins J."/>
            <person name="Haas F.B."/>
            <person name="Piednoel M."/>
            <person name="Gundlach H."/>
            <person name="Van Bel M."/>
            <person name="Meyberg R."/>
            <person name="Vives C."/>
            <person name="Morata J."/>
            <person name="Symeonidi A."/>
            <person name="Hiss M."/>
            <person name="Muchero W."/>
            <person name="Kamisugi Y."/>
            <person name="Saleh O."/>
            <person name="Blanc G."/>
            <person name="Decker E.L."/>
            <person name="van Gessel N."/>
            <person name="Grimwood J."/>
            <person name="Hayes R.D."/>
            <person name="Graham S.W."/>
            <person name="Gunter L.E."/>
            <person name="McDaniel S.F."/>
            <person name="Hoernstein S.N.W."/>
            <person name="Larsson A."/>
            <person name="Li F.W."/>
            <person name="Perroud P.F."/>
            <person name="Phillips J."/>
            <person name="Ranjan P."/>
            <person name="Rokshar D.S."/>
            <person name="Rothfels C.J."/>
            <person name="Schneider L."/>
            <person name="Shu S."/>
            <person name="Stevenson D.W."/>
            <person name="Thummler F."/>
            <person name="Tillich M."/>
            <person name="Villarreal Aguilar J.C."/>
            <person name="Widiez T."/>
            <person name="Wong G.K."/>
            <person name="Wymore A."/>
            <person name="Zhang Y."/>
            <person name="Zimmer A.D."/>
            <person name="Quatrano R.S."/>
            <person name="Mayer K.F.X."/>
            <person name="Goodstein D."/>
            <person name="Casacuberta J.M."/>
            <person name="Vandepoele K."/>
            <person name="Reski R."/>
            <person name="Cuming A.C."/>
            <person name="Tuskan G.A."/>
            <person name="Maumus F."/>
            <person name="Salse J."/>
            <person name="Schmutz J."/>
            <person name="Rensing S.A."/>
        </authorList>
    </citation>
    <scope>NUCLEOTIDE SEQUENCE [LARGE SCALE GENOMIC DNA]</scope>
    <source>
        <strain evidence="1 2">cv. Gransden 2004</strain>
    </source>
</reference>
<sequence>MPMKYSEVDFQSLLNGKQESNRDGVCQSNVYNMVVVMCHHPQMAGSPPLLRGQPDLDFALHRYKGVATEEREKRKLDNTTFLHNQVQKLAPD</sequence>
<reference evidence="1" key="3">
    <citation type="submission" date="2020-12" db="UniProtKB">
        <authorList>
            <consortium name="EnsemblPlants"/>
        </authorList>
    </citation>
    <scope>IDENTIFICATION</scope>
</reference>
<evidence type="ECO:0000313" key="2">
    <source>
        <dbReference type="Proteomes" id="UP000006727"/>
    </source>
</evidence>
<dbReference type="Gramene" id="Pp3c21_10530V3.2">
    <property type="protein sequence ID" value="Pp3c21_10530V3.2"/>
    <property type="gene ID" value="Pp3c21_10530"/>
</dbReference>